<evidence type="ECO:0000313" key="1">
    <source>
        <dbReference type="EMBL" id="KAH1909846.1"/>
    </source>
</evidence>
<dbReference type="AlphaFoldDB" id="A0A229YD30"/>
<dbReference type="Proteomes" id="UP000813423">
    <property type="component" value="Unassembled WGS sequence"/>
</dbReference>
<organism evidence="1 2">
    <name type="scientific">Aspergillus fumigatus</name>
    <name type="common">Neosartorya fumigata</name>
    <dbReference type="NCBI Taxonomy" id="746128"/>
    <lineage>
        <taxon>Eukaryota</taxon>
        <taxon>Fungi</taxon>
        <taxon>Dikarya</taxon>
        <taxon>Ascomycota</taxon>
        <taxon>Pezizomycotina</taxon>
        <taxon>Eurotiomycetes</taxon>
        <taxon>Eurotiomycetidae</taxon>
        <taxon>Eurotiales</taxon>
        <taxon>Aspergillaceae</taxon>
        <taxon>Aspergillus</taxon>
        <taxon>Aspergillus subgen. Fumigati</taxon>
    </lineage>
</organism>
<dbReference type="EMBL" id="JAIBSC010000011">
    <property type="protein sequence ID" value="KAH1909846.1"/>
    <property type="molecule type" value="Genomic_DNA"/>
</dbReference>
<protein>
    <submittedName>
        <fullName evidence="1">Uncharacterized protein</fullName>
    </submittedName>
</protein>
<name>A0A229YD30_ASPFM</name>
<accession>A0A229YD30</accession>
<reference evidence="1" key="1">
    <citation type="submission" date="2021-08" db="EMBL/GenBank/DDBJ databases">
        <title>Global Aspergillus fumigatus from environmental and clinical sources.</title>
        <authorList>
            <person name="Barber A."/>
            <person name="Sae-Ong T."/>
        </authorList>
    </citation>
    <scope>NUCLEOTIDE SEQUENCE</scope>
    <source>
        <strain evidence="1">NRZ-2016-071</strain>
    </source>
</reference>
<proteinExistence type="predicted"/>
<gene>
    <name evidence="1" type="ORF">KXV57_000918</name>
</gene>
<comment type="caution">
    <text evidence="1">The sequence shown here is derived from an EMBL/GenBank/DDBJ whole genome shotgun (WGS) entry which is preliminary data.</text>
</comment>
<sequence>MGAVVSCIQGVFRSIGACLMGIVNTIGAVLKAIINGVDEVFETSTIKGLIAAPARLDEL</sequence>
<evidence type="ECO:0000313" key="2">
    <source>
        <dbReference type="Proteomes" id="UP000813423"/>
    </source>
</evidence>